<dbReference type="Proteomes" id="UP000607653">
    <property type="component" value="Unassembled WGS sequence"/>
</dbReference>
<proteinExistence type="predicted"/>
<reference evidence="1 2" key="1">
    <citation type="journal article" date="2020" name="Mol. Biol. Evol.">
        <title>Distinct Expression and Methylation Patterns for Genes with Different Fates following a Single Whole-Genome Duplication in Flowering Plants.</title>
        <authorList>
            <person name="Shi T."/>
            <person name="Rahmani R.S."/>
            <person name="Gugger P.F."/>
            <person name="Wang M."/>
            <person name="Li H."/>
            <person name="Zhang Y."/>
            <person name="Li Z."/>
            <person name="Wang Q."/>
            <person name="Van de Peer Y."/>
            <person name="Marchal K."/>
            <person name="Chen J."/>
        </authorList>
    </citation>
    <scope>NUCLEOTIDE SEQUENCE [LARGE SCALE GENOMIC DNA]</scope>
    <source>
        <tissue evidence="1">Leaf</tissue>
    </source>
</reference>
<dbReference type="EMBL" id="DUZY01000002">
    <property type="protein sequence ID" value="DAD29862.1"/>
    <property type="molecule type" value="Genomic_DNA"/>
</dbReference>
<comment type="caution">
    <text evidence="1">The sequence shown here is derived from an EMBL/GenBank/DDBJ whole genome shotgun (WGS) entry which is preliminary data.</text>
</comment>
<sequence>MASTTVDKETQAGAKKEVVSVELPAPPGWKKKVFLSFSLYSYKALQLQFCSNYFVLVL</sequence>
<gene>
    <name evidence="1" type="ORF">HUJ06_031330</name>
</gene>
<accession>A0A822YC37</accession>
<evidence type="ECO:0000313" key="1">
    <source>
        <dbReference type="EMBL" id="DAD29862.1"/>
    </source>
</evidence>
<name>A0A822YC37_NELNU</name>
<evidence type="ECO:0000313" key="2">
    <source>
        <dbReference type="Proteomes" id="UP000607653"/>
    </source>
</evidence>
<protein>
    <submittedName>
        <fullName evidence="1">Uncharacterized protein</fullName>
    </submittedName>
</protein>
<keyword evidence="2" id="KW-1185">Reference proteome</keyword>
<dbReference type="AlphaFoldDB" id="A0A822YC37"/>
<organism evidence="1 2">
    <name type="scientific">Nelumbo nucifera</name>
    <name type="common">Sacred lotus</name>
    <dbReference type="NCBI Taxonomy" id="4432"/>
    <lineage>
        <taxon>Eukaryota</taxon>
        <taxon>Viridiplantae</taxon>
        <taxon>Streptophyta</taxon>
        <taxon>Embryophyta</taxon>
        <taxon>Tracheophyta</taxon>
        <taxon>Spermatophyta</taxon>
        <taxon>Magnoliopsida</taxon>
        <taxon>Proteales</taxon>
        <taxon>Nelumbonaceae</taxon>
        <taxon>Nelumbo</taxon>
    </lineage>
</organism>